<evidence type="ECO:0000256" key="2">
    <source>
        <dbReference type="ARBA" id="ARBA00023194"/>
    </source>
</evidence>
<dbReference type="InterPro" id="IPR044861">
    <property type="entry name" value="IPNS-like_FE2OG_OXY"/>
</dbReference>
<sequence length="353" mass="38592">MSEETSFQVPVVDVSAYGDPASTEQERLAVVRRLDEAARSVGFLQVVGHGIPDATWTGLGDAIDGFFGLPMEVKRRYVAPKGVNRGYTAPKSERLSLSLGVEKAERMNDFFEAFNVGVDAERYPALDLDRTAYAPNPWPEEVDGFEQRVSAWTAAADAVGHRLLAVFADALGLPAGWFERYTDHSLNVLRMNNYALPEGERVELDGDLIGMGEHTDFGIVTLLWADDVRGLQVLGADGGWHDVSPLPGALLINFGDLMSRWTNERWRSTLHRVKPPVVDGTIRRRRSAAFFLDGNHDAVIAALPGSVAEGEAPLYPPITVAEHIDAKLRGSRGLEVNTSGTEREAERVAAARS</sequence>
<name>A0ABP8ZG72_9MICO</name>
<evidence type="ECO:0000256" key="1">
    <source>
        <dbReference type="ARBA" id="ARBA00004792"/>
    </source>
</evidence>
<dbReference type="SUPFAM" id="SSF51197">
    <property type="entry name" value="Clavaminate synthase-like"/>
    <property type="match status" value="1"/>
</dbReference>
<dbReference type="PRINTS" id="PR00682">
    <property type="entry name" value="IPNSYNTHASE"/>
</dbReference>
<dbReference type="InterPro" id="IPR050231">
    <property type="entry name" value="Iron_ascorbate_oxido_reductase"/>
</dbReference>
<keyword evidence="3" id="KW-0408">Iron</keyword>
<comment type="pathway">
    <text evidence="1">Antibiotic biosynthesis.</text>
</comment>
<dbReference type="InterPro" id="IPR026992">
    <property type="entry name" value="DIOX_N"/>
</dbReference>
<gene>
    <name evidence="5" type="ORF">GCM10025783_31690</name>
</gene>
<evidence type="ECO:0000313" key="6">
    <source>
        <dbReference type="Proteomes" id="UP001500121"/>
    </source>
</evidence>
<keyword evidence="3" id="KW-0560">Oxidoreductase</keyword>
<feature type="domain" description="Fe2OG dioxygenase" evidence="4">
    <location>
        <begin position="185"/>
        <end position="294"/>
    </location>
</feature>
<evidence type="ECO:0000256" key="3">
    <source>
        <dbReference type="RuleBase" id="RU003682"/>
    </source>
</evidence>
<dbReference type="Proteomes" id="UP001500121">
    <property type="component" value="Unassembled WGS sequence"/>
</dbReference>
<dbReference type="EMBL" id="BAABLP010000009">
    <property type="protein sequence ID" value="GAA4756046.1"/>
    <property type="molecule type" value="Genomic_DNA"/>
</dbReference>
<keyword evidence="3" id="KW-0479">Metal-binding</keyword>
<dbReference type="InterPro" id="IPR005123">
    <property type="entry name" value="Oxoglu/Fe-dep_dioxygenase_dom"/>
</dbReference>
<keyword evidence="6" id="KW-1185">Reference proteome</keyword>
<keyword evidence="2" id="KW-0045">Antibiotic biosynthesis</keyword>
<dbReference type="Pfam" id="PF03171">
    <property type="entry name" value="2OG-FeII_Oxy"/>
    <property type="match status" value="1"/>
</dbReference>
<comment type="similarity">
    <text evidence="3">Belongs to the iron/ascorbate-dependent oxidoreductase family.</text>
</comment>
<reference evidence="6" key="1">
    <citation type="journal article" date="2019" name="Int. J. Syst. Evol. Microbiol.">
        <title>The Global Catalogue of Microorganisms (GCM) 10K type strain sequencing project: providing services to taxonomists for standard genome sequencing and annotation.</title>
        <authorList>
            <consortium name="The Broad Institute Genomics Platform"/>
            <consortium name="The Broad Institute Genome Sequencing Center for Infectious Disease"/>
            <person name="Wu L."/>
            <person name="Ma J."/>
        </authorList>
    </citation>
    <scope>NUCLEOTIDE SEQUENCE [LARGE SCALE GENOMIC DNA]</scope>
    <source>
        <strain evidence="6">JCM 19015</strain>
    </source>
</reference>
<dbReference type="PROSITE" id="PS51471">
    <property type="entry name" value="FE2OG_OXY"/>
    <property type="match status" value="1"/>
</dbReference>
<evidence type="ECO:0000259" key="4">
    <source>
        <dbReference type="PROSITE" id="PS51471"/>
    </source>
</evidence>
<dbReference type="PANTHER" id="PTHR47990">
    <property type="entry name" value="2-OXOGLUTARATE (2OG) AND FE(II)-DEPENDENT OXYGENASE SUPERFAMILY PROTEIN-RELATED"/>
    <property type="match status" value="1"/>
</dbReference>
<proteinExistence type="inferred from homology"/>
<dbReference type="Pfam" id="PF14226">
    <property type="entry name" value="DIOX_N"/>
    <property type="match status" value="1"/>
</dbReference>
<dbReference type="RefSeq" id="WP_345482321.1">
    <property type="nucleotide sequence ID" value="NZ_BAABLP010000009.1"/>
</dbReference>
<organism evidence="5 6">
    <name type="scientific">Amnibacterium soli</name>
    <dbReference type="NCBI Taxonomy" id="1282736"/>
    <lineage>
        <taxon>Bacteria</taxon>
        <taxon>Bacillati</taxon>
        <taxon>Actinomycetota</taxon>
        <taxon>Actinomycetes</taxon>
        <taxon>Micrococcales</taxon>
        <taxon>Microbacteriaceae</taxon>
        <taxon>Amnibacterium</taxon>
    </lineage>
</organism>
<protein>
    <submittedName>
        <fullName evidence="5">2-oxoglutarate and iron-dependent oxygenase domain-containing protein</fullName>
    </submittedName>
</protein>
<dbReference type="Gene3D" id="2.60.120.330">
    <property type="entry name" value="B-lactam Antibiotic, Isopenicillin N Synthase, Chain"/>
    <property type="match status" value="1"/>
</dbReference>
<dbReference type="InterPro" id="IPR027443">
    <property type="entry name" value="IPNS-like_sf"/>
</dbReference>
<comment type="caution">
    <text evidence="5">The sequence shown here is derived from an EMBL/GenBank/DDBJ whole genome shotgun (WGS) entry which is preliminary data.</text>
</comment>
<accession>A0ABP8ZG72</accession>
<evidence type="ECO:0000313" key="5">
    <source>
        <dbReference type="EMBL" id="GAA4756046.1"/>
    </source>
</evidence>